<gene>
    <name evidence="10" type="primary">LOC108569181</name>
</gene>
<dbReference type="InterPro" id="IPR011598">
    <property type="entry name" value="bHLH_dom"/>
</dbReference>
<evidence type="ECO:0000256" key="4">
    <source>
        <dbReference type="ARBA" id="ARBA00023163"/>
    </source>
</evidence>
<feature type="compositionally biased region" description="Polar residues" evidence="6">
    <location>
        <begin position="9"/>
        <end position="22"/>
    </location>
</feature>
<dbReference type="Proteomes" id="UP000695000">
    <property type="component" value="Unplaced"/>
</dbReference>
<keyword evidence="9" id="KW-1185">Reference proteome</keyword>
<proteinExistence type="predicted"/>
<feature type="domain" description="BHLH" evidence="7">
    <location>
        <begin position="26"/>
        <end position="83"/>
    </location>
</feature>
<feature type="region of interest" description="Disordered" evidence="6">
    <location>
        <begin position="1"/>
        <end position="28"/>
    </location>
</feature>
<dbReference type="GeneID" id="108569181"/>
<keyword evidence="5" id="KW-0539">Nucleus</keyword>
<dbReference type="RefSeq" id="XP_017786134.1">
    <property type="nucleotide sequence ID" value="XM_017930645.1"/>
</dbReference>
<dbReference type="SUPFAM" id="SSF47459">
    <property type="entry name" value="HLH, helix-loop-helix DNA-binding domain"/>
    <property type="match status" value="1"/>
</dbReference>
<dbReference type="Pfam" id="PF00010">
    <property type="entry name" value="HLH"/>
    <property type="match status" value="1"/>
</dbReference>
<feature type="compositionally biased region" description="Basic and acidic residues" evidence="6">
    <location>
        <begin position="328"/>
        <end position="342"/>
    </location>
</feature>
<dbReference type="SUPFAM" id="SSF158457">
    <property type="entry name" value="Orange domain-like"/>
    <property type="match status" value="1"/>
</dbReference>
<dbReference type="PROSITE" id="PS51054">
    <property type="entry name" value="ORANGE"/>
    <property type="match status" value="1"/>
</dbReference>
<evidence type="ECO:0000256" key="3">
    <source>
        <dbReference type="ARBA" id="ARBA00023125"/>
    </source>
</evidence>
<dbReference type="Gene3D" id="6.10.250.980">
    <property type="match status" value="1"/>
</dbReference>
<evidence type="ECO:0000259" key="8">
    <source>
        <dbReference type="PROSITE" id="PS51054"/>
    </source>
</evidence>
<evidence type="ECO:0000256" key="2">
    <source>
        <dbReference type="ARBA" id="ARBA00023015"/>
    </source>
</evidence>
<organism evidence="9 10">
    <name type="scientific">Nicrophorus vespilloides</name>
    <name type="common">Boreal carrion beetle</name>
    <dbReference type="NCBI Taxonomy" id="110193"/>
    <lineage>
        <taxon>Eukaryota</taxon>
        <taxon>Metazoa</taxon>
        <taxon>Ecdysozoa</taxon>
        <taxon>Arthropoda</taxon>
        <taxon>Hexapoda</taxon>
        <taxon>Insecta</taxon>
        <taxon>Pterygota</taxon>
        <taxon>Neoptera</taxon>
        <taxon>Endopterygota</taxon>
        <taxon>Coleoptera</taxon>
        <taxon>Polyphaga</taxon>
        <taxon>Staphyliniformia</taxon>
        <taxon>Silphidae</taxon>
        <taxon>Nicrophorinae</taxon>
        <taxon>Nicrophorus</taxon>
    </lineage>
</organism>
<keyword evidence="2" id="KW-0805">Transcription regulation</keyword>
<dbReference type="SMART" id="SM00511">
    <property type="entry name" value="ORANGE"/>
    <property type="match status" value="1"/>
</dbReference>
<feature type="region of interest" description="Disordered" evidence="6">
    <location>
        <begin position="325"/>
        <end position="362"/>
    </location>
</feature>
<dbReference type="PANTHER" id="PTHR10985">
    <property type="entry name" value="BASIC HELIX-LOOP-HELIX TRANSCRIPTION FACTOR, HES-RELATED"/>
    <property type="match status" value="1"/>
</dbReference>
<name>A0ABM1NH34_NICVS</name>
<keyword evidence="3" id="KW-0238">DNA-binding</keyword>
<evidence type="ECO:0000256" key="5">
    <source>
        <dbReference type="ARBA" id="ARBA00023242"/>
    </source>
</evidence>
<reference evidence="10" key="1">
    <citation type="submission" date="2025-08" db="UniProtKB">
        <authorList>
            <consortium name="RefSeq"/>
        </authorList>
    </citation>
    <scope>IDENTIFICATION</scope>
    <source>
        <tissue evidence="10">Whole Larva</tissue>
    </source>
</reference>
<sequence length="362" mass="40989">MPISEDEFNQYSNDSIPSSTMSKAELRKTHKPIMEKRRRAKINNCLNEIKDLILAAMKKDPERHSKLEKADILEMAVKYLKNVQKQQREVAVRSDPAVAQKYKSGFVECAEEVTSYVNQMDGLDPGLKQRLNAHLVNCANGIEQKKPQFSYTPSSSLLASFAQNRFSKDDHNNNPHIQGIELIPSCLPSGEFAFLVPKSFSSIISSQMSEDRPSAFVTVKPQTADSLLKISKPLSPPISPELSPRGFQPIIPKATRQEIQNIRFPINPIKKESISEPLCIITNQSERFRQAQMLGDTQNCEENVYHGSGKRRVREEGLLTLAPPNKMFKLDCEPSTSRRNDVNNDDDDDDDQGKSESMWRPW</sequence>
<evidence type="ECO:0000313" key="10">
    <source>
        <dbReference type="RefSeq" id="XP_017786134.1"/>
    </source>
</evidence>
<dbReference type="Pfam" id="PF07527">
    <property type="entry name" value="Hairy_orange"/>
    <property type="match status" value="1"/>
</dbReference>
<accession>A0ABM1NH34</accession>
<dbReference type="Gene3D" id="4.10.280.10">
    <property type="entry name" value="Helix-loop-helix DNA-binding domain"/>
    <property type="match status" value="1"/>
</dbReference>
<keyword evidence="4" id="KW-0804">Transcription</keyword>
<comment type="subcellular location">
    <subcellularLocation>
        <location evidence="1">Nucleus</location>
    </subcellularLocation>
</comment>
<dbReference type="PROSITE" id="PS50888">
    <property type="entry name" value="BHLH"/>
    <property type="match status" value="1"/>
</dbReference>
<dbReference type="SMART" id="SM00353">
    <property type="entry name" value="HLH"/>
    <property type="match status" value="1"/>
</dbReference>
<evidence type="ECO:0000313" key="9">
    <source>
        <dbReference type="Proteomes" id="UP000695000"/>
    </source>
</evidence>
<feature type="domain" description="Orange" evidence="8">
    <location>
        <begin position="102"/>
        <end position="135"/>
    </location>
</feature>
<evidence type="ECO:0000256" key="6">
    <source>
        <dbReference type="SAM" id="MobiDB-lite"/>
    </source>
</evidence>
<evidence type="ECO:0000259" key="7">
    <source>
        <dbReference type="PROSITE" id="PS50888"/>
    </source>
</evidence>
<dbReference type="InterPro" id="IPR050370">
    <property type="entry name" value="HES_HEY"/>
</dbReference>
<dbReference type="InterPro" id="IPR036638">
    <property type="entry name" value="HLH_DNA-bd_sf"/>
</dbReference>
<evidence type="ECO:0000256" key="1">
    <source>
        <dbReference type="ARBA" id="ARBA00004123"/>
    </source>
</evidence>
<protein>
    <submittedName>
        <fullName evidence="10">Protein deadpan-like</fullName>
    </submittedName>
</protein>
<dbReference type="InterPro" id="IPR003650">
    <property type="entry name" value="Orange_dom"/>
</dbReference>